<dbReference type="PROSITE" id="PS51353">
    <property type="entry name" value="ARSC"/>
    <property type="match status" value="1"/>
</dbReference>
<dbReference type="RefSeq" id="WP_120771940.1">
    <property type="nucleotide sequence ID" value="NZ_CP032627.1"/>
</dbReference>
<dbReference type="InterPro" id="IPR036249">
    <property type="entry name" value="Thioredoxin-like_sf"/>
</dbReference>
<evidence type="ECO:0000313" key="2">
    <source>
        <dbReference type="EMBL" id="AYG00552.1"/>
    </source>
</evidence>
<evidence type="ECO:0000313" key="3">
    <source>
        <dbReference type="Proteomes" id="UP000269374"/>
    </source>
</evidence>
<dbReference type="PANTHER" id="PTHR30041:SF7">
    <property type="entry name" value="GLOBAL TRANSCRIPTIONAL REGULATOR SPX"/>
    <property type="match status" value="1"/>
</dbReference>
<reference evidence="2 3" key="1">
    <citation type="submission" date="2018-09" db="EMBL/GenBank/DDBJ databases">
        <title>Genome sequencing of strain 1JSPR-7.</title>
        <authorList>
            <person name="Heo J."/>
            <person name="Kim S.-J."/>
            <person name="Kwon S.-W."/>
        </authorList>
    </citation>
    <scope>NUCLEOTIDE SEQUENCE [LARGE SCALE GENOMIC DNA]</scope>
    <source>
        <strain evidence="2 3">1JSPR-7</strain>
    </source>
</reference>
<accession>A0A387BEQ3</accession>
<dbReference type="Gene3D" id="3.40.30.10">
    <property type="entry name" value="Glutaredoxin"/>
    <property type="match status" value="1"/>
</dbReference>
<dbReference type="AlphaFoldDB" id="A0A387BEQ3"/>
<dbReference type="KEGG" id="lact:D7I46_05270"/>
<evidence type="ECO:0000256" key="1">
    <source>
        <dbReference type="PROSITE-ProRule" id="PRU01282"/>
    </source>
</evidence>
<dbReference type="SUPFAM" id="SSF52833">
    <property type="entry name" value="Thioredoxin-like"/>
    <property type="match status" value="1"/>
</dbReference>
<proteinExistence type="inferred from homology"/>
<evidence type="ECO:0008006" key="4">
    <source>
        <dbReference type="Google" id="ProtNLM"/>
    </source>
</evidence>
<gene>
    <name evidence="2" type="ORF">D7I46_05270</name>
</gene>
<organism evidence="2 3">
    <name type="scientific">Lactococcus allomyrinae</name>
    <dbReference type="NCBI Taxonomy" id="2419773"/>
    <lineage>
        <taxon>Bacteria</taxon>
        <taxon>Bacillati</taxon>
        <taxon>Bacillota</taxon>
        <taxon>Bacilli</taxon>
        <taxon>Lactobacillales</taxon>
        <taxon>Streptococcaceae</taxon>
        <taxon>Lactococcus</taxon>
    </lineage>
</organism>
<keyword evidence="3" id="KW-1185">Reference proteome</keyword>
<dbReference type="EMBL" id="CP032627">
    <property type="protein sequence ID" value="AYG00552.1"/>
    <property type="molecule type" value="Genomic_DNA"/>
</dbReference>
<dbReference type="InterPro" id="IPR006660">
    <property type="entry name" value="Arsenate_reductase-like"/>
</dbReference>
<dbReference type="OrthoDB" id="2242700at2"/>
<dbReference type="PANTHER" id="PTHR30041">
    <property type="entry name" value="ARSENATE REDUCTASE"/>
    <property type="match status" value="1"/>
</dbReference>
<name>A0A387BEQ3_9LACT</name>
<sequence length="129" mass="15532">MINIYYNTKNHGFYRTIEWLEYHQISYDLKPILQLTREDFLKILSLTDNGFEDLFSLKKVHKQAFDIYTMNQLIDYILENPKMLKAPIAFNEKHLLIGYDAGEIRVFLSRNHRKEELKLTKSRINFENT</sequence>
<protein>
    <recommendedName>
        <fullName evidence="4">Spx/MgsR family RNA polymerase-binding regulatory protein</fullName>
    </recommendedName>
</protein>
<comment type="similarity">
    <text evidence="1">Belongs to the ArsC family.</text>
</comment>
<dbReference type="Proteomes" id="UP000269374">
    <property type="component" value="Chromosome"/>
</dbReference>
<dbReference type="Pfam" id="PF03960">
    <property type="entry name" value="ArsC"/>
    <property type="match status" value="1"/>
</dbReference>